<dbReference type="Proteomes" id="UP000185904">
    <property type="component" value="Unassembled WGS sequence"/>
</dbReference>
<dbReference type="EMBL" id="LVCJ01000030">
    <property type="protein sequence ID" value="OAL35478.1"/>
    <property type="molecule type" value="Genomic_DNA"/>
</dbReference>
<gene>
    <name evidence="2" type="ORF">AYO20_05328</name>
</gene>
<keyword evidence="3" id="KW-1185">Reference proteome</keyword>
<evidence type="ECO:0000256" key="1">
    <source>
        <dbReference type="SAM" id="MobiDB-lite"/>
    </source>
</evidence>
<proteinExistence type="predicted"/>
<evidence type="ECO:0000313" key="3">
    <source>
        <dbReference type="Proteomes" id="UP000185904"/>
    </source>
</evidence>
<accession>A0A178D050</accession>
<reference evidence="2 3" key="1">
    <citation type="submission" date="2016-03" db="EMBL/GenBank/DDBJ databases">
        <title>The draft genome sequence of Fonsecaea nubica causative agent of cutaneous subcutaneous infection in human host.</title>
        <authorList>
            <person name="Costa F."/>
            <person name="Sybren D.H."/>
            <person name="Raittz R.T."/>
            <person name="Weiss V.A."/>
            <person name="Leao A.C."/>
            <person name="Gomes R."/>
            <person name="De Souza E.M."/>
            <person name="Pedrosa F.O."/>
            <person name="Steffens M.B."/>
            <person name="Bombassaro A."/>
            <person name="Tadra-Sfeir M.Z."/>
            <person name="Moreno L.F."/>
            <person name="Najafzadeh M.J."/>
            <person name="Felipe M.S."/>
            <person name="Teixeira M."/>
            <person name="Sun J."/>
            <person name="Xi L."/>
            <person name="Castro M.A."/>
            <person name="Vicente V.A."/>
        </authorList>
    </citation>
    <scope>NUCLEOTIDE SEQUENCE [LARGE SCALE GENOMIC DNA]</scope>
    <source>
        <strain evidence="2 3">CBS 269.64</strain>
    </source>
</reference>
<feature type="region of interest" description="Disordered" evidence="1">
    <location>
        <begin position="96"/>
        <end position="148"/>
    </location>
</feature>
<sequence>MSSNSNSDILPKWSTLGGPLKNHPNATYSFPTRTMFNADTGTYVAHPTWSNDAAAQDRERARVAGRDFAYASGDARHWAIDAIPSDLHFDIFERSDLQFPSSSGPPQDLGSHHPSEPAATDGNTVILLKPENETPGSPLVKPTSQLQS</sequence>
<comment type="caution">
    <text evidence="2">The sequence shown here is derived from an EMBL/GenBank/DDBJ whole genome shotgun (WGS) entry which is preliminary data.</text>
</comment>
<dbReference type="AlphaFoldDB" id="A0A178D050"/>
<organism evidence="2 3">
    <name type="scientific">Fonsecaea nubica</name>
    <dbReference type="NCBI Taxonomy" id="856822"/>
    <lineage>
        <taxon>Eukaryota</taxon>
        <taxon>Fungi</taxon>
        <taxon>Dikarya</taxon>
        <taxon>Ascomycota</taxon>
        <taxon>Pezizomycotina</taxon>
        <taxon>Eurotiomycetes</taxon>
        <taxon>Chaetothyriomycetidae</taxon>
        <taxon>Chaetothyriales</taxon>
        <taxon>Herpotrichiellaceae</taxon>
        <taxon>Fonsecaea</taxon>
    </lineage>
</organism>
<dbReference type="GeneID" id="34588745"/>
<dbReference type="OrthoDB" id="4157143at2759"/>
<evidence type="ECO:0000313" key="2">
    <source>
        <dbReference type="EMBL" id="OAL35478.1"/>
    </source>
</evidence>
<name>A0A178D050_9EURO</name>
<protein>
    <submittedName>
        <fullName evidence="2">Uncharacterized protein</fullName>
    </submittedName>
</protein>
<dbReference type="RefSeq" id="XP_022500490.1">
    <property type="nucleotide sequence ID" value="XM_022643622.1"/>
</dbReference>